<dbReference type="EMBL" id="BPRA01000015">
    <property type="protein sequence ID" value="GJE56720.1"/>
    <property type="molecule type" value="Genomic_DNA"/>
</dbReference>
<dbReference type="Proteomes" id="UP001055101">
    <property type="component" value="Unassembled WGS sequence"/>
</dbReference>
<gene>
    <name evidence="1" type="ORF">EKPJFOCH_3228</name>
</gene>
<sequence length="58" mass="6643">MSDANRDQLEYWNGEAGQRRAASQTAHDAIFAPLTEVLFDCAALAPIRLRFRHLDQRE</sequence>
<reference evidence="1" key="2">
    <citation type="submission" date="2021-08" db="EMBL/GenBank/DDBJ databases">
        <authorList>
            <person name="Tani A."/>
            <person name="Ola A."/>
            <person name="Ogura Y."/>
            <person name="Katsura K."/>
            <person name="Hayashi T."/>
        </authorList>
    </citation>
    <scope>NUCLEOTIDE SEQUENCE</scope>
    <source>
        <strain evidence="1">DSM 23674</strain>
    </source>
</reference>
<evidence type="ECO:0000313" key="1">
    <source>
        <dbReference type="EMBL" id="GJE56720.1"/>
    </source>
</evidence>
<evidence type="ECO:0000313" key="2">
    <source>
        <dbReference type="Proteomes" id="UP001055101"/>
    </source>
</evidence>
<accession>A0ABQ4TSW2</accession>
<organism evidence="1 2">
    <name type="scientific">Methylobacterium thuringiense</name>
    <dbReference type="NCBI Taxonomy" id="1003091"/>
    <lineage>
        <taxon>Bacteria</taxon>
        <taxon>Pseudomonadati</taxon>
        <taxon>Pseudomonadota</taxon>
        <taxon>Alphaproteobacteria</taxon>
        <taxon>Hyphomicrobiales</taxon>
        <taxon>Methylobacteriaceae</taxon>
        <taxon>Methylobacterium</taxon>
    </lineage>
</organism>
<keyword evidence="2" id="KW-1185">Reference proteome</keyword>
<proteinExistence type="predicted"/>
<comment type="caution">
    <text evidence="1">The sequence shown here is derived from an EMBL/GenBank/DDBJ whole genome shotgun (WGS) entry which is preliminary data.</text>
</comment>
<dbReference type="RefSeq" id="WP_187272586.1">
    <property type="nucleotide sequence ID" value="NZ_BPRA01000015.1"/>
</dbReference>
<reference evidence="1" key="1">
    <citation type="journal article" date="2021" name="Front. Microbiol.">
        <title>Comprehensive Comparative Genomics and Phenotyping of Methylobacterium Species.</title>
        <authorList>
            <person name="Alessa O."/>
            <person name="Ogura Y."/>
            <person name="Fujitani Y."/>
            <person name="Takami H."/>
            <person name="Hayashi T."/>
            <person name="Sahin N."/>
            <person name="Tani A."/>
        </authorList>
    </citation>
    <scope>NUCLEOTIDE SEQUENCE</scope>
    <source>
        <strain evidence="1">DSM 23674</strain>
    </source>
</reference>
<name>A0ABQ4TSW2_9HYPH</name>
<protein>
    <submittedName>
        <fullName evidence="1">Uncharacterized protein</fullName>
    </submittedName>
</protein>